<accession>A0A7X1F4J3</accession>
<keyword evidence="2" id="KW-1185">Reference proteome</keyword>
<organism evidence="1 2">
    <name type="scientific">Novosphingobium aerophilum</name>
    <dbReference type="NCBI Taxonomy" id="2839843"/>
    <lineage>
        <taxon>Bacteria</taxon>
        <taxon>Pseudomonadati</taxon>
        <taxon>Pseudomonadota</taxon>
        <taxon>Alphaproteobacteria</taxon>
        <taxon>Sphingomonadales</taxon>
        <taxon>Sphingomonadaceae</taxon>
        <taxon>Novosphingobium</taxon>
    </lineage>
</organism>
<sequence>MPPAGPFNLPIRQVAYFCPDVRAAALAHHRLFGSGPFFVADRIALAASVHRGVERPFVHSSAYGQWGEVMVEFVQQDEPGPSALHDLYPAGSGRWGLHHVAVFVDDVDAAAAQFADRGCPLAQRSVMPGGLVFAFADTSAALGHMTELYAPTRALTGFYRMIAEAARNWQGGDVLIPLSL</sequence>
<name>A0A7X1F4J3_9SPHN</name>
<proteinExistence type="predicted"/>
<protein>
    <submittedName>
        <fullName evidence="1">VOC family protein</fullName>
    </submittedName>
</protein>
<dbReference type="AlphaFoldDB" id="A0A7X1F4J3"/>
<dbReference type="Pfam" id="PF13669">
    <property type="entry name" value="Glyoxalase_4"/>
    <property type="match status" value="1"/>
</dbReference>
<dbReference type="Gene3D" id="3.10.180.10">
    <property type="entry name" value="2,3-Dihydroxybiphenyl 1,2-Dioxygenase, domain 1"/>
    <property type="match status" value="1"/>
</dbReference>
<evidence type="ECO:0000313" key="2">
    <source>
        <dbReference type="Proteomes" id="UP000520156"/>
    </source>
</evidence>
<gene>
    <name evidence="1" type="ORF">H7F49_00625</name>
</gene>
<dbReference type="InterPro" id="IPR029068">
    <property type="entry name" value="Glyas_Bleomycin-R_OHBP_Dase"/>
</dbReference>
<comment type="caution">
    <text evidence="1">The sequence shown here is derived from an EMBL/GenBank/DDBJ whole genome shotgun (WGS) entry which is preliminary data.</text>
</comment>
<dbReference type="EMBL" id="JACLAU010000001">
    <property type="protein sequence ID" value="MBC2650203.1"/>
    <property type="molecule type" value="Genomic_DNA"/>
</dbReference>
<dbReference type="Proteomes" id="UP000520156">
    <property type="component" value="Unassembled WGS sequence"/>
</dbReference>
<dbReference type="SUPFAM" id="SSF54593">
    <property type="entry name" value="Glyoxalase/Bleomycin resistance protein/Dihydroxybiphenyl dioxygenase"/>
    <property type="match status" value="1"/>
</dbReference>
<dbReference type="RefSeq" id="WP_185681913.1">
    <property type="nucleotide sequence ID" value="NZ_JACLAU010000001.1"/>
</dbReference>
<evidence type="ECO:0000313" key="1">
    <source>
        <dbReference type="EMBL" id="MBC2650203.1"/>
    </source>
</evidence>
<reference evidence="1 2" key="1">
    <citation type="submission" date="2020-08" db="EMBL/GenBank/DDBJ databases">
        <title>The genome sequence of Novosphingobium flavum 4Y4.</title>
        <authorList>
            <person name="Liu Y."/>
        </authorList>
    </citation>
    <scope>NUCLEOTIDE SEQUENCE [LARGE SCALE GENOMIC DNA]</scope>
    <source>
        <strain evidence="1 2">4Y4</strain>
    </source>
</reference>